<keyword evidence="2" id="KW-1185">Reference proteome</keyword>
<comment type="caution">
    <text evidence="1">The sequence shown here is derived from an EMBL/GenBank/DDBJ whole genome shotgun (WGS) entry which is preliminary data.</text>
</comment>
<protein>
    <submittedName>
        <fullName evidence="1">WD40 repeat-like protein</fullName>
    </submittedName>
</protein>
<evidence type="ECO:0000313" key="1">
    <source>
        <dbReference type="EMBL" id="KAI9512508.1"/>
    </source>
</evidence>
<organism evidence="1 2">
    <name type="scientific">Russula earlei</name>
    <dbReference type="NCBI Taxonomy" id="71964"/>
    <lineage>
        <taxon>Eukaryota</taxon>
        <taxon>Fungi</taxon>
        <taxon>Dikarya</taxon>
        <taxon>Basidiomycota</taxon>
        <taxon>Agaricomycotina</taxon>
        <taxon>Agaricomycetes</taxon>
        <taxon>Russulales</taxon>
        <taxon>Russulaceae</taxon>
        <taxon>Russula</taxon>
    </lineage>
</organism>
<dbReference type="Proteomes" id="UP001207468">
    <property type="component" value="Unassembled WGS sequence"/>
</dbReference>
<reference evidence="1" key="1">
    <citation type="submission" date="2021-03" db="EMBL/GenBank/DDBJ databases">
        <title>Evolutionary priming and transition to the ectomycorrhizal habit in an iconic lineage of mushroom-forming fungi: is preadaptation a requirement?</title>
        <authorList>
            <consortium name="DOE Joint Genome Institute"/>
            <person name="Looney B.P."/>
            <person name="Miyauchi S."/>
            <person name="Morin E."/>
            <person name="Drula E."/>
            <person name="Courty P.E."/>
            <person name="Chicoki N."/>
            <person name="Fauchery L."/>
            <person name="Kohler A."/>
            <person name="Kuo A."/>
            <person name="LaButti K."/>
            <person name="Pangilinan J."/>
            <person name="Lipzen A."/>
            <person name="Riley R."/>
            <person name="Andreopoulos W."/>
            <person name="He G."/>
            <person name="Johnson J."/>
            <person name="Barry K.W."/>
            <person name="Grigoriev I.V."/>
            <person name="Nagy L."/>
            <person name="Hibbett D."/>
            <person name="Henrissat B."/>
            <person name="Matheny P.B."/>
            <person name="Labbe J."/>
            <person name="Martin A.F."/>
        </authorList>
    </citation>
    <scope>NUCLEOTIDE SEQUENCE</scope>
    <source>
        <strain evidence="1">BPL698</strain>
    </source>
</reference>
<evidence type="ECO:0000313" key="2">
    <source>
        <dbReference type="Proteomes" id="UP001207468"/>
    </source>
</evidence>
<gene>
    <name evidence="1" type="ORF">F5148DRAFT_1273632</name>
</gene>
<accession>A0ACC0ULD7</accession>
<proteinExistence type="predicted"/>
<sequence>MVPSNVNKAQRTHDPQDAQKVVKARRHRRPKSKRREALAETPAQASTSVTAKQSNPWSWVSITEPPTTKHPPVFTKDGSYFFSVVGSCVKIYSTATGLVVSTLSSKREAGGHTNTITSAILNPHNAYQLITGSLDGHIKVWDLLDGVLLRTIGVGNPVCHIAAHERWKDFLFVAVARPSKKKRANVEGDSVAVLRVSLKPSPATLQLPVQAPSESMMVGKTRTTRGLAVSAGGSWLVAIGGHKAYFVSPEALTCLACHPTEEYFATGDDKGNIRLWSEVEQRAQTSTLHWHAHAESVLVIWQLHSGKREFVPRVGAPIDSVAVARQSGEEDYLLALADASLVFIGSAKLKITRSYSGIKLGNRPSTSAPTPLTVHSLSSTLILPSSHPSSLQTYSPSSSKLISELEVSPSNRVSRRDEKMLEPSRVERAVVSPSGIWLATIDSREGGEYFRGEVHMKFGVGTILRDCGASTHASTGHTGNQGSGLLLVTSGEDGNVKSWGIRSVANKKAGTSDVFWVARSRLTFKREIPWSISWSPDSSLLAVGFGAYTTIFDPILSLLRSSVVESIQVHFLGRDGRFLAVNGLSDVVLWDLVTQKVQWHHRCEHPVSAVVPHPRDELLAVFYSHPPSSTVSIFDPSGNSPRNTYTLPFTIRNVVWYPQLSSKAKETSTFHLVGITDNWDVIICGDDVHLPAGEDVVARGLSTGSQAPHKRTLLQDIFGDSALAGAPVVQKKAAGVVARNGNQIMDILGGPAYLTPPMETLFEPLMTHFLTPRTSADETIPEPGLPRRDEEDYSMDVDESQDNPLVSHGGTRTGRVVDAQELGVLIELFRHHGVKASSPVPHAQLSNGHVPRNTHQKVNGHAHPPKTKVNVNNVPHPSAGIPCGRSSPESLPHTTPTTPSPVITGKKRKKIVVS</sequence>
<name>A0ACC0ULD7_9AGAM</name>
<dbReference type="EMBL" id="JAGFNK010000008">
    <property type="protein sequence ID" value="KAI9512508.1"/>
    <property type="molecule type" value="Genomic_DNA"/>
</dbReference>